<reference evidence="2" key="1">
    <citation type="submission" date="2017-02" db="EMBL/GenBank/DDBJ databases">
        <authorList>
            <person name="Varghese N."/>
            <person name="Submissions S."/>
        </authorList>
    </citation>
    <scope>NUCLEOTIDE SEQUENCE [LARGE SCALE GENOMIC DNA]</scope>
    <source>
        <strain evidence="2">M1</strain>
    </source>
</reference>
<keyword evidence="2" id="KW-1185">Reference proteome</keyword>
<name>A0A1T5MFA2_9FIRM</name>
<evidence type="ECO:0000313" key="1">
    <source>
        <dbReference type="EMBL" id="SKC86910.1"/>
    </source>
</evidence>
<protein>
    <recommendedName>
        <fullName evidence="3">DUF1540 domain-containing protein</fullName>
    </recommendedName>
</protein>
<proteinExistence type="predicted"/>
<accession>A0A1T5MFA2</accession>
<dbReference type="AlphaFoldDB" id="A0A1T5MFA2"/>
<gene>
    <name evidence="1" type="ORF">SAMN02194393_04596</name>
</gene>
<evidence type="ECO:0008006" key="3">
    <source>
        <dbReference type="Google" id="ProtNLM"/>
    </source>
</evidence>
<evidence type="ECO:0000313" key="2">
    <source>
        <dbReference type="Proteomes" id="UP000190285"/>
    </source>
</evidence>
<dbReference type="STRING" id="36842.SAMN02194393_04596"/>
<dbReference type="EMBL" id="FUZT01000015">
    <property type="protein sequence ID" value="SKC86910.1"/>
    <property type="molecule type" value="Genomic_DNA"/>
</dbReference>
<dbReference type="Proteomes" id="UP000190285">
    <property type="component" value="Unassembled WGS sequence"/>
</dbReference>
<sequence length="38" mass="4331">MQVIQCNVRSCGNNKNGFCYSKVIYISETGKCKEKNKD</sequence>
<organism evidence="1 2">
    <name type="scientific">Maledivibacter halophilus</name>
    <dbReference type="NCBI Taxonomy" id="36842"/>
    <lineage>
        <taxon>Bacteria</taxon>
        <taxon>Bacillati</taxon>
        <taxon>Bacillota</taxon>
        <taxon>Clostridia</taxon>
        <taxon>Peptostreptococcales</taxon>
        <taxon>Caminicellaceae</taxon>
        <taxon>Maledivibacter</taxon>
    </lineage>
</organism>